<dbReference type="InterPro" id="IPR007235">
    <property type="entry name" value="Glyco_trans_28_C"/>
</dbReference>
<dbReference type="Gene3D" id="3.40.50.2000">
    <property type="entry name" value="Glycogen Phosphorylase B"/>
    <property type="match status" value="1"/>
</dbReference>
<accession>A0A6G6Y481</accession>
<dbReference type="EMBL" id="CP049109">
    <property type="protein sequence ID" value="QIG79528.1"/>
    <property type="molecule type" value="Genomic_DNA"/>
</dbReference>
<gene>
    <name evidence="2" type="ORF">G5C33_06825</name>
</gene>
<sequence>MILLTVGTQLPFDRLVRLVDTIAPELSEAVFAQIGASSYEPKNMKWRSVVDPIEFETMIEEASFIVSHAGIGTVVMAQRHLKPLILFPRLSTLREHRNDHQLATIQTLEGREGIHVARDEEELRKLLIGHPLPPPAPLPENPERLRLRTTVGEFIEKVRLGQRV</sequence>
<protein>
    <submittedName>
        <fullName evidence="2">Glucuronosyltransferase</fullName>
    </submittedName>
</protein>
<evidence type="ECO:0000313" key="3">
    <source>
        <dbReference type="Proteomes" id="UP000501568"/>
    </source>
</evidence>
<feature type="domain" description="Glycosyl transferase family 28 C-terminal" evidence="1">
    <location>
        <begin position="1"/>
        <end position="105"/>
    </location>
</feature>
<dbReference type="Proteomes" id="UP000501568">
    <property type="component" value="Chromosome"/>
</dbReference>
<evidence type="ECO:0000313" key="2">
    <source>
        <dbReference type="EMBL" id="QIG79528.1"/>
    </source>
</evidence>
<organism evidence="2 3">
    <name type="scientific">Stakelama tenebrarum</name>
    <dbReference type="NCBI Taxonomy" id="2711215"/>
    <lineage>
        <taxon>Bacteria</taxon>
        <taxon>Pseudomonadati</taxon>
        <taxon>Pseudomonadota</taxon>
        <taxon>Alphaproteobacteria</taxon>
        <taxon>Sphingomonadales</taxon>
        <taxon>Sphingomonadaceae</taxon>
        <taxon>Stakelama</taxon>
    </lineage>
</organism>
<dbReference type="Pfam" id="PF04101">
    <property type="entry name" value="Glyco_tran_28_C"/>
    <property type="match status" value="1"/>
</dbReference>
<dbReference type="AlphaFoldDB" id="A0A6G6Y481"/>
<proteinExistence type="predicted"/>
<keyword evidence="3" id="KW-1185">Reference proteome</keyword>
<dbReference type="KEGG" id="spzr:G5C33_06825"/>
<dbReference type="RefSeq" id="WP_165326528.1">
    <property type="nucleotide sequence ID" value="NZ_CP049109.1"/>
</dbReference>
<evidence type="ECO:0000259" key="1">
    <source>
        <dbReference type="Pfam" id="PF04101"/>
    </source>
</evidence>
<dbReference type="SUPFAM" id="SSF53756">
    <property type="entry name" value="UDP-Glycosyltransferase/glycogen phosphorylase"/>
    <property type="match status" value="1"/>
</dbReference>
<reference evidence="2 3" key="1">
    <citation type="submission" date="2020-02" db="EMBL/GenBank/DDBJ databases">
        <authorList>
            <person name="Zheng R.K."/>
            <person name="Sun C.M."/>
        </authorList>
    </citation>
    <scope>NUCLEOTIDE SEQUENCE [LARGE SCALE GENOMIC DNA]</scope>
    <source>
        <strain evidence="3">zrk23</strain>
    </source>
</reference>
<dbReference type="GO" id="GO:0016758">
    <property type="term" value="F:hexosyltransferase activity"/>
    <property type="evidence" value="ECO:0007669"/>
    <property type="project" value="InterPro"/>
</dbReference>
<keyword evidence="2" id="KW-0808">Transferase</keyword>
<name>A0A6G6Y481_9SPHN</name>